<gene>
    <name evidence="1" type="ORF">ERS852523_02985</name>
</gene>
<dbReference type="InterPro" id="IPR046484">
    <property type="entry name" value="DUF6577"/>
</dbReference>
<evidence type="ECO:0000313" key="1">
    <source>
        <dbReference type="EMBL" id="CUP83724.1"/>
    </source>
</evidence>
<evidence type="ECO:0000313" key="2">
    <source>
        <dbReference type="Proteomes" id="UP000095712"/>
    </source>
</evidence>
<dbReference type="EMBL" id="CZAW01000036">
    <property type="protein sequence ID" value="CUP83724.1"/>
    <property type="molecule type" value="Genomic_DNA"/>
</dbReference>
<dbReference type="OrthoDB" id="3035244at2"/>
<dbReference type="Pfam" id="PF20217">
    <property type="entry name" value="DUF6577"/>
    <property type="match status" value="1"/>
</dbReference>
<reference evidence="1 2" key="1">
    <citation type="submission" date="2015-09" db="EMBL/GenBank/DDBJ databases">
        <authorList>
            <consortium name="Pathogen Informatics"/>
        </authorList>
    </citation>
    <scope>NUCLEOTIDE SEQUENCE [LARGE SCALE GENOMIC DNA]</scope>
    <source>
        <strain evidence="1 2">2789STDY5834911</strain>
    </source>
</reference>
<proteinExistence type="predicted"/>
<accession>A0A174REC5</accession>
<dbReference type="AlphaFoldDB" id="A0A174REC5"/>
<organism evidence="1 2">
    <name type="scientific">Blautia wexlerae</name>
    <dbReference type="NCBI Taxonomy" id="418240"/>
    <lineage>
        <taxon>Bacteria</taxon>
        <taxon>Bacillati</taxon>
        <taxon>Bacillota</taxon>
        <taxon>Clostridia</taxon>
        <taxon>Lachnospirales</taxon>
        <taxon>Lachnospiraceae</taxon>
        <taxon>Blautia</taxon>
    </lineage>
</organism>
<dbReference type="Proteomes" id="UP000095712">
    <property type="component" value="Unassembled WGS sequence"/>
</dbReference>
<protein>
    <submittedName>
        <fullName evidence="1">Uncharacterized protein</fullName>
    </submittedName>
</protein>
<sequence>MNSKTALEKKYEIIKQNLGNQTTFYTDEVIPLFPELKKSTLYWNLSKLVEAGYIKRVRNGVFSFNDLKGRQGIILCETAQKLKNYMDELGFYYYISGLDILAKYMLHIPEQYPVIAFIEKAAKEEIYNNLLAEGFEVIEPQYTKKMYEDAMFSGSHNMQVILYTTEDFQYSSEGLASIEKAFVDLYFAITRNGYPLSLQELVRIYQNLSRLGNIDKKKLITVASRRNIQYDIRFIVENRFITDSAIEFGKILRREE</sequence>
<dbReference type="RefSeq" id="WP_055152587.1">
    <property type="nucleotide sequence ID" value="NZ_CZAW01000036.1"/>
</dbReference>
<name>A0A174REC5_9FIRM</name>